<feature type="transmembrane region" description="Helical" evidence="1">
    <location>
        <begin position="12"/>
        <end position="30"/>
    </location>
</feature>
<dbReference type="AlphaFoldDB" id="A0A0B2URG5"/>
<evidence type="ECO:0000256" key="1">
    <source>
        <dbReference type="SAM" id="Phobius"/>
    </source>
</evidence>
<dbReference type="Proteomes" id="UP000031036">
    <property type="component" value="Unassembled WGS sequence"/>
</dbReference>
<feature type="transmembrane region" description="Helical" evidence="1">
    <location>
        <begin position="128"/>
        <end position="148"/>
    </location>
</feature>
<feature type="transmembrane region" description="Helical" evidence="1">
    <location>
        <begin position="75"/>
        <end position="102"/>
    </location>
</feature>
<dbReference type="EMBL" id="JPKZ01004121">
    <property type="protein sequence ID" value="KHN71993.1"/>
    <property type="molecule type" value="Genomic_DNA"/>
</dbReference>
<evidence type="ECO:0000313" key="2">
    <source>
        <dbReference type="EMBL" id="KHN71993.1"/>
    </source>
</evidence>
<gene>
    <name evidence="2" type="ORF">Tcan_05810</name>
</gene>
<protein>
    <recommendedName>
        <fullName evidence="4">MARVEL domain-containing protein</fullName>
    </recommendedName>
</protein>
<keyword evidence="1" id="KW-0812">Transmembrane</keyword>
<name>A0A0B2URG5_TOXCA</name>
<dbReference type="OMA" id="ICHFIVI"/>
<keyword evidence="1" id="KW-0472">Membrane</keyword>
<sequence length="155" mass="17939">MTHSITWCVSRLPVLKWLQIIVCFVLMLFLMDGRAQWHFYTFAYVTTVVLIVCTFLLLVALYFELPAANKSLPWLYIEMGFDLIACLLCLIVAAVFVYDFVLMTSGRFGHHKYMPPLNIGRDGWKNRIGVCAVFFALNTIFYFLSLFLTNREGVE</sequence>
<keyword evidence="3" id="KW-1185">Reference proteome</keyword>
<accession>A0A0B2URG5</accession>
<reference evidence="2 3" key="1">
    <citation type="submission" date="2014-11" db="EMBL/GenBank/DDBJ databases">
        <title>Genetic blueprint of the zoonotic pathogen Toxocara canis.</title>
        <authorList>
            <person name="Zhu X.-Q."/>
            <person name="Korhonen P.K."/>
            <person name="Cai H."/>
            <person name="Young N.D."/>
            <person name="Nejsum P."/>
            <person name="von Samson-Himmelstjerna G."/>
            <person name="Boag P.R."/>
            <person name="Tan P."/>
            <person name="Li Q."/>
            <person name="Min J."/>
            <person name="Yang Y."/>
            <person name="Wang X."/>
            <person name="Fang X."/>
            <person name="Hall R.S."/>
            <person name="Hofmann A."/>
            <person name="Sternberg P.W."/>
            <person name="Jex A.R."/>
            <person name="Gasser R.B."/>
        </authorList>
    </citation>
    <scope>NUCLEOTIDE SEQUENCE [LARGE SCALE GENOMIC DNA]</scope>
    <source>
        <strain evidence="2">PN_DK_2014</strain>
    </source>
</reference>
<evidence type="ECO:0008006" key="4">
    <source>
        <dbReference type="Google" id="ProtNLM"/>
    </source>
</evidence>
<dbReference type="OrthoDB" id="5830488at2759"/>
<proteinExistence type="predicted"/>
<organism evidence="2 3">
    <name type="scientific">Toxocara canis</name>
    <name type="common">Canine roundworm</name>
    <dbReference type="NCBI Taxonomy" id="6265"/>
    <lineage>
        <taxon>Eukaryota</taxon>
        <taxon>Metazoa</taxon>
        <taxon>Ecdysozoa</taxon>
        <taxon>Nematoda</taxon>
        <taxon>Chromadorea</taxon>
        <taxon>Rhabditida</taxon>
        <taxon>Spirurina</taxon>
        <taxon>Ascaridomorpha</taxon>
        <taxon>Ascaridoidea</taxon>
        <taxon>Toxocaridae</taxon>
        <taxon>Toxocara</taxon>
    </lineage>
</organism>
<comment type="caution">
    <text evidence="2">The sequence shown here is derived from an EMBL/GenBank/DDBJ whole genome shotgun (WGS) entry which is preliminary data.</text>
</comment>
<evidence type="ECO:0000313" key="3">
    <source>
        <dbReference type="Proteomes" id="UP000031036"/>
    </source>
</evidence>
<feature type="transmembrane region" description="Helical" evidence="1">
    <location>
        <begin position="42"/>
        <end position="63"/>
    </location>
</feature>
<keyword evidence="1" id="KW-1133">Transmembrane helix</keyword>